<dbReference type="Proteomes" id="UP000677228">
    <property type="component" value="Unassembled WGS sequence"/>
</dbReference>
<dbReference type="Proteomes" id="UP000682733">
    <property type="component" value="Unassembled WGS sequence"/>
</dbReference>
<dbReference type="EMBL" id="CAJOBA010008064">
    <property type="protein sequence ID" value="CAF3819352.1"/>
    <property type="molecule type" value="Genomic_DNA"/>
</dbReference>
<evidence type="ECO:0000313" key="1">
    <source>
        <dbReference type="EMBL" id="CAF1052774.1"/>
    </source>
</evidence>
<dbReference type="EMBL" id="CAJNOK010008053">
    <property type="protein sequence ID" value="CAF1052774.1"/>
    <property type="molecule type" value="Genomic_DNA"/>
</dbReference>
<evidence type="ECO:0000313" key="4">
    <source>
        <dbReference type="EMBL" id="CAF3964366.1"/>
    </source>
</evidence>
<evidence type="ECO:0000313" key="5">
    <source>
        <dbReference type="Proteomes" id="UP000663829"/>
    </source>
</evidence>
<gene>
    <name evidence="2" type="ORF">GPM918_LOCUS23661</name>
    <name evidence="1" type="ORF">OVA965_LOCUS17025</name>
    <name evidence="4" type="ORF">SRO942_LOCUS23659</name>
    <name evidence="3" type="ORF">TMI583_LOCUS17032</name>
</gene>
<proteinExistence type="predicted"/>
<protein>
    <submittedName>
        <fullName evidence="2">Uncharacterized protein</fullName>
    </submittedName>
</protein>
<evidence type="ECO:0000313" key="2">
    <source>
        <dbReference type="EMBL" id="CAF1199817.1"/>
    </source>
</evidence>
<name>A0A814WD87_9BILA</name>
<reference evidence="2" key="1">
    <citation type="submission" date="2021-02" db="EMBL/GenBank/DDBJ databases">
        <authorList>
            <person name="Nowell W R."/>
        </authorList>
    </citation>
    <scope>NUCLEOTIDE SEQUENCE</scope>
</reference>
<dbReference type="OrthoDB" id="9991536at2759"/>
<evidence type="ECO:0000313" key="3">
    <source>
        <dbReference type="EMBL" id="CAF3819352.1"/>
    </source>
</evidence>
<sequence length="136" mass="15784">MDSSADVVWQWLIHARKWPEYYDNSSNVQYENESGPVLKSDTVFRWKTFGVSLISEVKEYVENERIAWTGKAFGLDVYHAWLIVPNGKGGCIVRTEEVQHGFVCRLGKLFFPSRMHTQHQHWLEQLAIQSKTGKPT</sequence>
<dbReference type="InterPro" id="IPR023393">
    <property type="entry name" value="START-like_dom_sf"/>
</dbReference>
<dbReference type="Proteomes" id="UP000681722">
    <property type="component" value="Unassembled WGS sequence"/>
</dbReference>
<keyword evidence="5" id="KW-1185">Reference proteome</keyword>
<dbReference type="AlphaFoldDB" id="A0A814WD87"/>
<dbReference type="Proteomes" id="UP000663829">
    <property type="component" value="Unassembled WGS sequence"/>
</dbReference>
<organism evidence="2 5">
    <name type="scientific">Didymodactylos carnosus</name>
    <dbReference type="NCBI Taxonomy" id="1234261"/>
    <lineage>
        <taxon>Eukaryota</taxon>
        <taxon>Metazoa</taxon>
        <taxon>Spiralia</taxon>
        <taxon>Gnathifera</taxon>
        <taxon>Rotifera</taxon>
        <taxon>Eurotatoria</taxon>
        <taxon>Bdelloidea</taxon>
        <taxon>Philodinida</taxon>
        <taxon>Philodinidae</taxon>
        <taxon>Didymodactylos</taxon>
    </lineage>
</organism>
<comment type="caution">
    <text evidence="2">The sequence shown here is derived from an EMBL/GenBank/DDBJ whole genome shotgun (WGS) entry which is preliminary data.</text>
</comment>
<dbReference type="EMBL" id="CAJOBC010008541">
    <property type="protein sequence ID" value="CAF3964366.1"/>
    <property type="molecule type" value="Genomic_DNA"/>
</dbReference>
<dbReference type="EMBL" id="CAJNOQ010008541">
    <property type="protein sequence ID" value="CAF1199817.1"/>
    <property type="molecule type" value="Genomic_DNA"/>
</dbReference>
<dbReference type="SUPFAM" id="SSF55961">
    <property type="entry name" value="Bet v1-like"/>
    <property type="match status" value="1"/>
</dbReference>
<dbReference type="Gene3D" id="3.30.530.20">
    <property type="match status" value="1"/>
</dbReference>
<accession>A0A814WD87</accession>